<feature type="region of interest" description="Disordered" evidence="1">
    <location>
        <begin position="234"/>
        <end position="256"/>
    </location>
</feature>
<dbReference type="InterPro" id="IPR027417">
    <property type="entry name" value="P-loop_NTPase"/>
</dbReference>
<reference evidence="3 4" key="1">
    <citation type="submission" date="2020-12" db="EMBL/GenBank/DDBJ databases">
        <authorList>
            <person name="Shan Y."/>
        </authorList>
    </citation>
    <scope>NUCLEOTIDE SEQUENCE [LARGE SCALE GENOMIC DNA]</scope>
    <source>
        <strain evidence="4">csc3.9</strain>
    </source>
</reference>
<dbReference type="Proteomes" id="UP000596063">
    <property type="component" value="Chromosome"/>
</dbReference>
<evidence type="ECO:0000313" key="4">
    <source>
        <dbReference type="Proteomes" id="UP000596063"/>
    </source>
</evidence>
<accession>A0A7T4URB1</accession>
<sequence>MSCIHFIGGEKGGVGKSVLARLLSQYFIDRHMPYQGLDADQSHASLTRYYPQFSRPLKVDRFESSDQIIELALEADRQVLVDLPAQSQRFLDHWVDDNDVLTLCAEMELPVVFWYVVDDGRDSVQLLNDFLSRYQHRLRCVVVKNRGRGSDFSELESLPALLAEDAPQQVELPALHSATLHRIDKLDFSFWAATALRDGSPKLTLMERQRTRVWLKRAYTMFDAVMASLPKAIPRPEPLGSEEATLSDLPADAERI</sequence>
<dbReference type="RefSeq" id="WP_198569683.1">
    <property type="nucleotide sequence ID" value="NZ_CP066167.1"/>
</dbReference>
<dbReference type="AlphaFoldDB" id="A0A7T4URB1"/>
<dbReference type="KEGG" id="snan:I6N98_17890"/>
<evidence type="ECO:0000259" key="2">
    <source>
        <dbReference type="PROSITE" id="PS50042"/>
    </source>
</evidence>
<dbReference type="InterPro" id="IPR000595">
    <property type="entry name" value="cNMP-bd_dom"/>
</dbReference>
<proteinExistence type="predicted"/>
<name>A0A7T4URB1_9GAMM</name>
<evidence type="ECO:0000313" key="3">
    <source>
        <dbReference type="EMBL" id="QQD18185.1"/>
    </source>
</evidence>
<protein>
    <submittedName>
        <fullName evidence="3">Mobilization protein</fullName>
    </submittedName>
</protein>
<dbReference type="SUPFAM" id="SSF52540">
    <property type="entry name" value="P-loop containing nucleoside triphosphate hydrolases"/>
    <property type="match status" value="1"/>
</dbReference>
<keyword evidence="4" id="KW-1185">Reference proteome</keyword>
<organism evidence="3 4">
    <name type="scientific">Spongiibacter nanhainus</name>
    <dbReference type="NCBI Taxonomy" id="2794344"/>
    <lineage>
        <taxon>Bacteria</taxon>
        <taxon>Pseudomonadati</taxon>
        <taxon>Pseudomonadota</taxon>
        <taxon>Gammaproteobacteria</taxon>
        <taxon>Cellvibrionales</taxon>
        <taxon>Spongiibacteraceae</taxon>
        <taxon>Spongiibacter</taxon>
    </lineage>
</organism>
<dbReference type="PROSITE" id="PS50042">
    <property type="entry name" value="CNMP_BINDING_3"/>
    <property type="match status" value="1"/>
</dbReference>
<dbReference type="Gene3D" id="3.40.50.300">
    <property type="entry name" value="P-loop containing nucleotide triphosphate hydrolases"/>
    <property type="match status" value="1"/>
</dbReference>
<feature type="domain" description="Cyclic nucleotide-binding" evidence="2">
    <location>
        <begin position="115"/>
        <end position="188"/>
    </location>
</feature>
<evidence type="ECO:0000256" key="1">
    <source>
        <dbReference type="SAM" id="MobiDB-lite"/>
    </source>
</evidence>
<dbReference type="EMBL" id="CP066167">
    <property type="protein sequence ID" value="QQD18185.1"/>
    <property type="molecule type" value="Genomic_DNA"/>
</dbReference>
<gene>
    <name evidence="3" type="ORF">I6N98_17890</name>
</gene>